<organism evidence="1">
    <name type="scientific">Leptospira borgpetersenii serovar Ballum</name>
    <dbReference type="NCBI Taxonomy" id="280505"/>
    <lineage>
        <taxon>Bacteria</taxon>
        <taxon>Pseudomonadati</taxon>
        <taxon>Spirochaetota</taxon>
        <taxon>Spirochaetia</taxon>
        <taxon>Leptospirales</taxon>
        <taxon>Leptospiraceae</taxon>
        <taxon>Leptospira</taxon>
    </lineage>
</organism>
<dbReference type="AlphaFoldDB" id="A0A0S2IP48"/>
<proteinExistence type="predicted"/>
<dbReference type="AntiFam" id="ANF00053">
    <property type="entry name" value="Translation of DNA repeat"/>
</dbReference>
<dbReference type="Proteomes" id="UP000058857">
    <property type="component" value="Chromosome 1"/>
</dbReference>
<accession>A0A0S2IP48</accession>
<sequence>MRLFLHSILILFLYLSVRSWGNRIQSIYNFFSKNTIELLKNSIVQFYKTTSIDHFHETKTDGELIFG</sequence>
<evidence type="ECO:0000313" key="1">
    <source>
        <dbReference type="EMBL" id="ALO25455.1"/>
    </source>
</evidence>
<name>A0A0S2IP48_LEPBO</name>
<dbReference type="PATRIC" id="fig|280505.15.peg.1122"/>
<protein>
    <submittedName>
        <fullName evidence="1">Uncharacterized protein</fullName>
    </submittedName>
</protein>
<evidence type="ECO:0000313" key="2">
    <source>
        <dbReference type="Proteomes" id="UP000058857"/>
    </source>
</evidence>
<reference evidence="1 2" key="1">
    <citation type="journal article" date="2015" name="PLoS Negl. Trop. Dis.">
        <title>Distribution of Plasmids in Distinct Leptospira Pathogenic Species.</title>
        <authorList>
            <person name="Wang Y."/>
            <person name="Zhuang X."/>
            <person name="Zhong Y."/>
            <person name="Zhang C."/>
            <person name="Zhang Y."/>
            <person name="Zeng L."/>
            <person name="Zhu Y."/>
            <person name="He P."/>
            <person name="Dong K."/>
            <person name="Pal U."/>
            <person name="Guo X."/>
            <person name="Qin J."/>
        </authorList>
    </citation>
    <scope>NUCLEOTIDE SEQUENCE [LARGE SCALE GENOMIC DNA]</scope>
    <source>
        <strain evidence="1 2">56604</strain>
    </source>
</reference>
<dbReference type="EMBL" id="CP012029">
    <property type="protein sequence ID" value="ALO25455.1"/>
    <property type="molecule type" value="Genomic_DNA"/>
</dbReference>
<gene>
    <name evidence="1" type="ORF">LBBP_01148</name>
</gene>